<proteinExistence type="predicted"/>
<accession>A0A0A9F6J4</accession>
<reference evidence="1" key="2">
    <citation type="journal article" date="2015" name="Data Brief">
        <title>Shoot transcriptome of the giant reed, Arundo donax.</title>
        <authorList>
            <person name="Barrero R.A."/>
            <person name="Guerrero F.D."/>
            <person name="Moolhuijzen P."/>
            <person name="Goolsby J.A."/>
            <person name="Tidwell J."/>
            <person name="Bellgard S.E."/>
            <person name="Bellgard M.I."/>
        </authorList>
    </citation>
    <scope>NUCLEOTIDE SEQUENCE</scope>
    <source>
        <tissue evidence="1">Shoot tissue taken approximately 20 cm above the soil surface</tissue>
    </source>
</reference>
<sequence>MGVVRKSNSRGESVEEKVVRKWTHSFMSPSHLTM</sequence>
<protein>
    <submittedName>
        <fullName evidence="1">Uncharacterized protein</fullName>
    </submittedName>
</protein>
<dbReference type="EMBL" id="GBRH01178825">
    <property type="protein sequence ID" value="JAE19071.1"/>
    <property type="molecule type" value="Transcribed_RNA"/>
</dbReference>
<organism evidence="1">
    <name type="scientific">Arundo donax</name>
    <name type="common">Giant reed</name>
    <name type="synonym">Donax arundinaceus</name>
    <dbReference type="NCBI Taxonomy" id="35708"/>
    <lineage>
        <taxon>Eukaryota</taxon>
        <taxon>Viridiplantae</taxon>
        <taxon>Streptophyta</taxon>
        <taxon>Embryophyta</taxon>
        <taxon>Tracheophyta</taxon>
        <taxon>Spermatophyta</taxon>
        <taxon>Magnoliopsida</taxon>
        <taxon>Liliopsida</taxon>
        <taxon>Poales</taxon>
        <taxon>Poaceae</taxon>
        <taxon>PACMAD clade</taxon>
        <taxon>Arundinoideae</taxon>
        <taxon>Arundineae</taxon>
        <taxon>Arundo</taxon>
    </lineage>
</organism>
<reference evidence="1" key="1">
    <citation type="submission" date="2014-09" db="EMBL/GenBank/DDBJ databases">
        <authorList>
            <person name="Magalhaes I.L.F."/>
            <person name="Oliveira U."/>
            <person name="Santos F.R."/>
            <person name="Vidigal T.H.D.A."/>
            <person name="Brescovit A.D."/>
            <person name="Santos A.J."/>
        </authorList>
    </citation>
    <scope>NUCLEOTIDE SEQUENCE</scope>
    <source>
        <tissue evidence="1">Shoot tissue taken approximately 20 cm above the soil surface</tissue>
    </source>
</reference>
<dbReference type="AlphaFoldDB" id="A0A0A9F6J4"/>
<name>A0A0A9F6J4_ARUDO</name>
<evidence type="ECO:0000313" key="1">
    <source>
        <dbReference type="EMBL" id="JAE03903.1"/>
    </source>
</evidence>
<dbReference type="EMBL" id="GBRH01193993">
    <property type="protein sequence ID" value="JAE03903.1"/>
    <property type="molecule type" value="Transcribed_RNA"/>
</dbReference>